<name>J3LKA2_ORYBR</name>
<evidence type="ECO:0000313" key="3">
    <source>
        <dbReference type="Proteomes" id="UP000006038"/>
    </source>
</evidence>
<evidence type="ECO:0000313" key="2">
    <source>
        <dbReference type="EnsemblPlants" id="OB03G14780.1"/>
    </source>
</evidence>
<dbReference type="HOGENOM" id="CLU_1818827_0_0_1"/>
<proteinExistence type="predicted"/>
<reference evidence="2" key="1">
    <citation type="journal article" date="2013" name="Nat. Commun.">
        <title>Whole-genome sequencing of Oryza brachyantha reveals mechanisms underlying Oryza genome evolution.</title>
        <authorList>
            <person name="Chen J."/>
            <person name="Huang Q."/>
            <person name="Gao D."/>
            <person name="Wang J."/>
            <person name="Lang Y."/>
            <person name="Liu T."/>
            <person name="Li B."/>
            <person name="Bai Z."/>
            <person name="Luis Goicoechea J."/>
            <person name="Liang C."/>
            <person name="Chen C."/>
            <person name="Zhang W."/>
            <person name="Sun S."/>
            <person name="Liao Y."/>
            <person name="Zhang X."/>
            <person name="Yang L."/>
            <person name="Song C."/>
            <person name="Wang M."/>
            <person name="Shi J."/>
            <person name="Liu G."/>
            <person name="Liu J."/>
            <person name="Zhou H."/>
            <person name="Zhou W."/>
            <person name="Yu Q."/>
            <person name="An N."/>
            <person name="Chen Y."/>
            <person name="Cai Q."/>
            <person name="Wang B."/>
            <person name="Liu B."/>
            <person name="Min J."/>
            <person name="Huang Y."/>
            <person name="Wu H."/>
            <person name="Li Z."/>
            <person name="Zhang Y."/>
            <person name="Yin Y."/>
            <person name="Song W."/>
            <person name="Jiang J."/>
            <person name="Jackson S.A."/>
            <person name="Wing R.A."/>
            <person name="Wang J."/>
            <person name="Chen M."/>
        </authorList>
    </citation>
    <scope>NUCLEOTIDE SEQUENCE [LARGE SCALE GENOMIC DNA]</scope>
    <source>
        <strain evidence="2">cv. IRGC 101232</strain>
    </source>
</reference>
<feature type="region of interest" description="Disordered" evidence="1">
    <location>
        <begin position="1"/>
        <end position="52"/>
    </location>
</feature>
<dbReference type="EnsemblPlants" id="OB03G14780.1">
    <property type="protein sequence ID" value="OB03G14780.1"/>
    <property type="gene ID" value="OB03G14780"/>
</dbReference>
<reference evidence="2" key="2">
    <citation type="submission" date="2013-04" db="UniProtKB">
        <authorList>
            <consortium name="EnsemblPlants"/>
        </authorList>
    </citation>
    <scope>IDENTIFICATION</scope>
</reference>
<organism evidence="2">
    <name type="scientific">Oryza brachyantha</name>
    <name type="common">malo sina</name>
    <dbReference type="NCBI Taxonomy" id="4533"/>
    <lineage>
        <taxon>Eukaryota</taxon>
        <taxon>Viridiplantae</taxon>
        <taxon>Streptophyta</taxon>
        <taxon>Embryophyta</taxon>
        <taxon>Tracheophyta</taxon>
        <taxon>Spermatophyta</taxon>
        <taxon>Magnoliopsida</taxon>
        <taxon>Liliopsida</taxon>
        <taxon>Poales</taxon>
        <taxon>Poaceae</taxon>
        <taxon>BOP clade</taxon>
        <taxon>Oryzoideae</taxon>
        <taxon>Oryzeae</taxon>
        <taxon>Oryzinae</taxon>
        <taxon>Oryza</taxon>
    </lineage>
</organism>
<dbReference type="Proteomes" id="UP000006038">
    <property type="component" value="Chromosome 3"/>
</dbReference>
<dbReference type="Gramene" id="OB03G14780.1">
    <property type="protein sequence ID" value="OB03G14780.1"/>
    <property type="gene ID" value="OB03G14780"/>
</dbReference>
<sequence length="142" mass="15059">MPTGAESDAATAINAKLPGERMEPTRTRANQHGGIQITGRSKPYPTPNSPAGHMWVNPYGHCNTARAYLRSGERGHRRKAGGGVGVGGGDETAASSCDLIILPRALLRRVSARRRPAAGGPREQLKRSEAKPRVAALVVPFC</sequence>
<keyword evidence="3" id="KW-1185">Reference proteome</keyword>
<dbReference type="AlphaFoldDB" id="J3LKA2"/>
<protein>
    <submittedName>
        <fullName evidence="2">Uncharacterized protein</fullName>
    </submittedName>
</protein>
<accession>J3LKA2</accession>
<evidence type="ECO:0000256" key="1">
    <source>
        <dbReference type="SAM" id="MobiDB-lite"/>
    </source>
</evidence>